<dbReference type="FunFam" id="3.90.850.10:FF:000002">
    <property type="entry name" value="2-hydroxyhepta-2,4-diene-1,7-dioate isomerase"/>
    <property type="match status" value="1"/>
</dbReference>
<dbReference type="PANTHER" id="PTHR42796">
    <property type="entry name" value="FUMARYLACETOACETATE HYDROLASE DOMAIN-CONTAINING PROTEIN 2A-RELATED"/>
    <property type="match status" value="1"/>
</dbReference>
<keyword evidence="5" id="KW-1185">Reference proteome</keyword>
<dbReference type="OrthoDB" id="5197601at2"/>
<dbReference type="PANTHER" id="PTHR42796:SF4">
    <property type="entry name" value="FUMARYLACETOACETATE HYDROLASE DOMAIN-CONTAINING PROTEIN 2A"/>
    <property type="match status" value="1"/>
</dbReference>
<dbReference type="GO" id="GO:0019752">
    <property type="term" value="P:carboxylic acid metabolic process"/>
    <property type="evidence" value="ECO:0007669"/>
    <property type="project" value="UniProtKB-ARBA"/>
</dbReference>
<feature type="domain" description="Fumarylacetoacetase-like C-terminal" evidence="3">
    <location>
        <begin position="80"/>
        <end position="286"/>
    </location>
</feature>
<reference evidence="4 5" key="1">
    <citation type="submission" date="2019-03" db="EMBL/GenBank/DDBJ databases">
        <title>Genomic Encyclopedia of Type Strains, Phase IV (KMG-IV): sequencing the most valuable type-strain genomes for metagenomic binning, comparative biology and taxonomic classification.</title>
        <authorList>
            <person name="Goeker M."/>
        </authorList>
    </citation>
    <scope>NUCLEOTIDE SEQUENCE [LARGE SCALE GENOMIC DNA]</scope>
    <source>
        <strain evidence="4 5">DSM 9035</strain>
    </source>
</reference>
<dbReference type="Gene3D" id="3.90.850.10">
    <property type="entry name" value="Fumarylacetoacetase-like, C-terminal domain"/>
    <property type="match status" value="1"/>
</dbReference>
<name>A0A4R3LPB3_9HYPH</name>
<dbReference type="EMBL" id="SMAI01000014">
    <property type="protein sequence ID" value="TCT02212.1"/>
    <property type="molecule type" value="Genomic_DNA"/>
</dbReference>
<organism evidence="4 5">
    <name type="scientific">Aquabacter spiritensis</name>
    <dbReference type="NCBI Taxonomy" id="933073"/>
    <lineage>
        <taxon>Bacteria</taxon>
        <taxon>Pseudomonadati</taxon>
        <taxon>Pseudomonadota</taxon>
        <taxon>Alphaproteobacteria</taxon>
        <taxon>Hyphomicrobiales</taxon>
        <taxon>Xanthobacteraceae</taxon>
        <taxon>Aquabacter</taxon>
    </lineage>
</organism>
<dbReference type="GO" id="GO:0046872">
    <property type="term" value="F:metal ion binding"/>
    <property type="evidence" value="ECO:0007669"/>
    <property type="project" value="UniProtKB-KW"/>
</dbReference>
<dbReference type="InterPro" id="IPR011234">
    <property type="entry name" value="Fumarylacetoacetase-like_C"/>
</dbReference>
<evidence type="ECO:0000259" key="3">
    <source>
        <dbReference type="Pfam" id="PF01557"/>
    </source>
</evidence>
<evidence type="ECO:0000256" key="1">
    <source>
        <dbReference type="ARBA" id="ARBA00010211"/>
    </source>
</evidence>
<accession>A0A4R3LPB3</accession>
<proteinExistence type="inferred from homology"/>
<dbReference type="InterPro" id="IPR036663">
    <property type="entry name" value="Fumarylacetoacetase_C_sf"/>
</dbReference>
<keyword evidence="2" id="KW-0479">Metal-binding</keyword>
<dbReference type="InterPro" id="IPR051121">
    <property type="entry name" value="FAH"/>
</dbReference>
<comment type="caution">
    <text evidence="4">The sequence shown here is derived from an EMBL/GenBank/DDBJ whole genome shotgun (WGS) entry which is preliminary data.</text>
</comment>
<evidence type="ECO:0000256" key="2">
    <source>
        <dbReference type="ARBA" id="ARBA00022723"/>
    </source>
</evidence>
<dbReference type="AlphaFoldDB" id="A0A4R3LPB3"/>
<comment type="similarity">
    <text evidence="1">Belongs to the FAH family.</text>
</comment>
<evidence type="ECO:0000313" key="5">
    <source>
        <dbReference type="Proteomes" id="UP000294664"/>
    </source>
</evidence>
<evidence type="ECO:0000313" key="4">
    <source>
        <dbReference type="EMBL" id="TCT02212.1"/>
    </source>
</evidence>
<dbReference type="Pfam" id="PF01557">
    <property type="entry name" value="FAA_hydrolase"/>
    <property type="match status" value="1"/>
</dbReference>
<dbReference type="Proteomes" id="UP000294664">
    <property type="component" value="Unassembled WGS sequence"/>
</dbReference>
<dbReference type="GO" id="GO:0016853">
    <property type="term" value="F:isomerase activity"/>
    <property type="evidence" value="ECO:0007669"/>
    <property type="project" value="UniProtKB-ARBA"/>
</dbReference>
<dbReference type="RefSeq" id="WP_132034316.1">
    <property type="nucleotide sequence ID" value="NZ_SMAI01000014.1"/>
</dbReference>
<dbReference type="SUPFAM" id="SSF56529">
    <property type="entry name" value="FAH"/>
    <property type="match status" value="1"/>
</dbReference>
<protein>
    <submittedName>
        <fullName evidence="4">2-keto-4-pentenoate hydratase/2-oxohepta-3-ene-1,7-dioic acid hydratase in catechol pathway</fullName>
    </submittedName>
</protein>
<gene>
    <name evidence="4" type="ORF">EDC64_11472</name>
</gene>
<sequence length="289" mass="31207">MPLAVFSLDDDMPKLGKVFDDGVVDLSVAAPGLPKDVISFLRAGEPALAAYRAVGPDAVGRLPLSSVRLHPPVPAPEKYLAIGMNYSDHGAEARQLGLEVPPYQLWFNKQVSCIVGPYDDVVLPRVSEKLDYEAELAVVIGKACRYVTPEAAPSVIAGYMVANDVSARDWQLRTGTMTLGKSFDTHGPTGPWLTLAEEIADPHDLEIRMLVNGEVRQHGCTSQLIHNIWEQVSYLTQVMTLKPGDILATGTPSGVGVAKVPPVFLRPGDVMWVEIAGLGYIENRVVAEA</sequence>